<dbReference type="Pfam" id="PF24883">
    <property type="entry name" value="NPHP3_N"/>
    <property type="match status" value="1"/>
</dbReference>
<reference evidence="3" key="1">
    <citation type="submission" date="2019-04" db="EMBL/GenBank/DDBJ databases">
        <title>Sequencing of skin fungus with MAO and IRED activity.</title>
        <authorList>
            <person name="Marsaioli A.J."/>
            <person name="Bonatto J.M.C."/>
            <person name="Reis Junior O."/>
        </authorList>
    </citation>
    <scope>NUCLEOTIDE SEQUENCE</scope>
    <source>
        <strain evidence="3">28M1</strain>
    </source>
</reference>
<comment type="caution">
    <text evidence="3">The sequence shown here is derived from an EMBL/GenBank/DDBJ whole genome shotgun (WGS) entry which is preliminary data.</text>
</comment>
<feature type="domain" description="Nephrocystin 3-like N-terminal" evidence="2">
    <location>
        <begin position="214"/>
        <end position="379"/>
    </location>
</feature>
<dbReference type="InterPro" id="IPR056884">
    <property type="entry name" value="NPHP3-like_N"/>
</dbReference>
<evidence type="ECO:0000256" key="1">
    <source>
        <dbReference type="ARBA" id="ARBA00022737"/>
    </source>
</evidence>
<dbReference type="InterPro" id="IPR027417">
    <property type="entry name" value="P-loop_NTPase"/>
</dbReference>
<accession>A0A9P4WIC0</accession>
<organism evidence="3 4">
    <name type="scientific">Didymella heteroderae</name>
    <dbReference type="NCBI Taxonomy" id="1769908"/>
    <lineage>
        <taxon>Eukaryota</taxon>
        <taxon>Fungi</taxon>
        <taxon>Dikarya</taxon>
        <taxon>Ascomycota</taxon>
        <taxon>Pezizomycotina</taxon>
        <taxon>Dothideomycetes</taxon>
        <taxon>Pleosporomycetidae</taxon>
        <taxon>Pleosporales</taxon>
        <taxon>Pleosporineae</taxon>
        <taxon>Didymellaceae</taxon>
        <taxon>Didymella</taxon>
    </lineage>
</organism>
<sequence length="452" mass="50488">MPALEIMGGVASAIALLDTCTKIYEYIKTVKGATKDQQRFRESIEQLIEILKLIRNNPDDPEVSITWAATIDTIDRSGRKQALLWPFTIKDVKKMMTEIERSKSSLMLAFQVIASKLLLHAISVGSSNTNSRLGELRDILPESIQRHDNRLDDVASGVANVQVVQIDTRNTLDALHQTDSIQNAAQKKEKILQLFSPIDHASRQSDVLQARQPGTGQWLFRKDLSHAWEKTAGSVLFCPGVPGAGKTVMTSIVIDHLLNEFGSDSTVGVAFIYCEHQRCEQQTPESLISSLLKQLAQQAAAIPPAVRDLHYGSQFNGRQQQPKLEAIYDALVAASQCFSRTFILVDILDECGSQKTLSELSRLFTAQQIRPFNVLVTSRRLPDIEELFAGHEQIEIRADEHDVEAYLNQQMTRLPNPARADLHLHTEIHSTIIALLSMACKSILISYHCEPF</sequence>
<proteinExistence type="predicted"/>
<dbReference type="PANTHER" id="PTHR10039">
    <property type="entry name" value="AMELOGENIN"/>
    <property type="match status" value="1"/>
</dbReference>
<dbReference type="Gene3D" id="3.40.50.300">
    <property type="entry name" value="P-loop containing nucleotide triphosphate hydrolases"/>
    <property type="match status" value="1"/>
</dbReference>
<dbReference type="OrthoDB" id="195446at2759"/>
<gene>
    <name evidence="3" type="ORF">E8E12_001978</name>
</gene>
<evidence type="ECO:0000259" key="2">
    <source>
        <dbReference type="Pfam" id="PF24883"/>
    </source>
</evidence>
<dbReference type="SUPFAM" id="SSF52540">
    <property type="entry name" value="P-loop containing nucleoside triphosphate hydrolases"/>
    <property type="match status" value="1"/>
</dbReference>
<protein>
    <recommendedName>
        <fullName evidence="2">Nephrocystin 3-like N-terminal domain-containing protein</fullName>
    </recommendedName>
</protein>
<dbReference type="AlphaFoldDB" id="A0A9P4WIC0"/>
<name>A0A9P4WIC0_9PLEO</name>
<dbReference type="EMBL" id="SWKV01000086">
    <property type="protein sequence ID" value="KAF3033139.1"/>
    <property type="molecule type" value="Genomic_DNA"/>
</dbReference>
<keyword evidence="1" id="KW-0677">Repeat</keyword>
<keyword evidence="4" id="KW-1185">Reference proteome</keyword>
<evidence type="ECO:0000313" key="3">
    <source>
        <dbReference type="EMBL" id="KAF3033139.1"/>
    </source>
</evidence>
<evidence type="ECO:0000313" key="4">
    <source>
        <dbReference type="Proteomes" id="UP000758155"/>
    </source>
</evidence>
<dbReference type="PANTHER" id="PTHR10039:SF15">
    <property type="entry name" value="NACHT DOMAIN-CONTAINING PROTEIN"/>
    <property type="match status" value="1"/>
</dbReference>
<dbReference type="Proteomes" id="UP000758155">
    <property type="component" value="Unassembled WGS sequence"/>
</dbReference>